<dbReference type="GO" id="GO:0071013">
    <property type="term" value="C:catalytic step 2 spliceosome"/>
    <property type="evidence" value="ECO:0007669"/>
    <property type="project" value="TreeGrafter"/>
</dbReference>
<feature type="domain" description="Helicase C-terminal" evidence="14">
    <location>
        <begin position="434"/>
        <end position="607"/>
    </location>
</feature>
<dbReference type="InterPro" id="IPR001650">
    <property type="entry name" value="Helicase_C-like"/>
</dbReference>
<dbReference type="PANTHER" id="PTHR18934:SF83">
    <property type="entry name" value="PRE-MRNA-SPLICING FACTOR ATP-DEPENDENT RNA HELICASE DHX16"/>
    <property type="match status" value="1"/>
</dbReference>
<dbReference type="SMART" id="SM00490">
    <property type="entry name" value="HELICc"/>
    <property type="match status" value="1"/>
</dbReference>
<sequence length="630" mass="72218">MSYTQYGRCKCKVCSKLIIMSDKNRSYNKDYKDAKQRLDSELEEKRKRLPELRKQARHDYAVDRRKRKMEELEDDIIDAEYLYEGTDVTEREKGELRYRKEVLDLAKEYEEVTKRNKIDRYQIPDESQKPAKREMKEPLFSRRSESGTDRGEGPSEQQRWEEQQITKGVIKYGSRDRKERIGREDKEYELLMEDKIDFVLADLNPGNLGEKKREAEILTAAQKRRASLAETRRSLPIFPYRDDLIAAIRDHNILIIEGETGSGKTTQIPQYLYESGFCSGGLKVGCTQPRRVAAMSVAARVADEMDVKLGREVGYSIRFEDCTSDRTVVKYLTDGMLLREFLKEPDLASYSVIIIDEAHERSLHTDILFGLMKDVSRFRSDMKLLISSATMDIEKFSEFFDDAPIFRIPGRRFPVEIYYTKSPEADYIEACVVSVLQIHVTQPEGDILVFLPGQEEIENSHESLKHRTAKLGTRIKELIILPIYSNLPTELQAKIFEPTPKGARKVVLATNIAETSLTIDGIIYVIDPGFCKQKCYNPRTGVESLVVTPISRASADQRSGRAGRVAAGKCFRLFTKSAYEAELEDNPIPEIQRTNLSSVILMLKSLGINDLIHFDFLDPPPAETLIKVIL</sequence>
<dbReference type="Gene3D" id="3.40.50.300">
    <property type="entry name" value="P-loop containing nucleotide triphosphate hydrolases"/>
    <property type="match status" value="2"/>
</dbReference>
<dbReference type="InterPro" id="IPR027417">
    <property type="entry name" value="P-loop_NTPase"/>
</dbReference>
<comment type="subcellular location">
    <subcellularLocation>
        <location evidence="1">Nucleus</location>
    </subcellularLocation>
</comment>
<dbReference type="GO" id="GO:0003723">
    <property type="term" value="F:RNA binding"/>
    <property type="evidence" value="ECO:0007669"/>
    <property type="project" value="TreeGrafter"/>
</dbReference>
<keyword evidence="3" id="KW-0507">mRNA processing</keyword>
<evidence type="ECO:0000313" key="16">
    <source>
        <dbReference type="Proteomes" id="UP001165289"/>
    </source>
</evidence>
<accession>A0AAV7JFA6</accession>
<dbReference type="GO" id="GO:0016787">
    <property type="term" value="F:hydrolase activity"/>
    <property type="evidence" value="ECO:0007669"/>
    <property type="project" value="UniProtKB-KW"/>
</dbReference>
<comment type="catalytic activity">
    <reaction evidence="10">
        <text>ATP + H2O = ADP + phosphate + H(+)</text>
        <dbReference type="Rhea" id="RHEA:13065"/>
        <dbReference type="ChEBI" id="CHEBI:15377"/>
        <dbReference type="ChEBI" id="CHEBI:15378"/>
        <dbReference type="ChEBI" id="CHEBI:30616"/>
        <dbReference type="ChEBI" id="CHEBI:43474"/>
        <dbReference type="ChEBI" id="CHEBI:456216"/>
        <dbReference type="EC" id="3.6.4.13"/>
    </reaction>
</comment>
<evidence type="ECO:0000256" key="5">
    <source>
        <dbReference type="ARBA" id="ARBA00022801"/>
    </source>
</evidence>
<evidence type="ECO:0000256" key="4">
    <source>
        <dbReference type="ARBA" id="ARBA00022741"/>
    </source>
</evidence>
<dbReference type="GO" id="GO:0003724">
    <property type="term" value="F:RNA helicase activity"/>
    <property type="evidence" value="ECO:0007669"/>
    <property type="project" value="UniProtKB-EC"/>
</dbReference>
<dbReference type="PROSITE" id="PS00690">
    <property type="entry name" value="DEAH_ATP_HELICASE"/>
    <property type="match status" value="1"/>
</dbReference>
<feature type="domain" description="Helicase ATP-binding" evidence="13">
    <location>
        <begin position="245"/>
        <end position="409"/>
    </location>
</feature>
<dbReference type="FunFam" id="3.40.50.300:FF:000726">
    <property type="entry name" value="Pre-mRNA-splicing factor ATP-dependent RNA helicase"/>
    <property type="match status" value="1"/>
</dbReference>
<evidence type="ECO:0000256" key="2">
    <source>
        <dbReference type="ARBA" id="ARBA00012552"/>
    </source>
</evidence>
<dbReference type="AlphaFoldDB" id="A0AAV7JFA6"/>
<dbReference type="PROSITE" id="PS51192">
    <property type="entry name" value="HELICASE_ATP_BIND_1"/>
    <property type="match status" value="1"/>
</dbReference>
<keyword evidence="5" id="KW-0378">Hydrolase</keyword>
<dbReference type="GO" id="GO:0008380">
    <property type="term" value="P:RNA splicing"/>
    <property type="evidence" value="ECO:0007669"/>
    <property type="project" value="UniProtKB-KW"/>
</dbReference>
<evidence type="ECO:0000256" key="11">
    <source>
        <dbReference type="SAM" id="Coils"/>
    </source>
</evidence>
<evidence type="ECO:0000256" key="3">
    <source>
        <dbReference type="ARBA" id="ARBA00022664"/>
    </source>
</evidence>
<keyword evidence="11" id="KW-0175">Coiled coil</keyword>
<proteinExistence type="predicted"/>
<feature type="coiled-coil region" evidence="11">
    <location>
        <begin position="24"/>
        <end position="82"/>
    </location>
</feature>
<dbReference type="Pfam" id="PF00271">
    <property type="entry name" value="Helicase_C"/>
    <property type="match status" value="1"/>
</dbReference>
<keyword evidence="16" id="KW-1185">Reference proteome</keyword>
<keyword evidence="7" id="KW-0067">ATP-binding</keyword>
<dbReference type="GO" id="GO:0071006">
    <property type="term" value="C:U2-type catalytic step 1 spliceosome"/>
    <property type="evidence" value="ECO:0007669"/>
    <property type="project" value="UniProtKB-ARBA"/>
</dbReference>
<organism evidence="15 16">
    <name type="scientific">Oopsacas minuta</name>
    <dbReference type="NCBI Taxonomy" id="111878"/>
    <lineage>
        <taxon>Eukaryota</taxon>
        <taxon>Metazoa</taxon>
        <taxon>Porifera</taxon>
        <taxon>Hexactinellida</taxon>
        <taxon>Hexasterophora</taxon>
        <taxon>Lyssacinosida</taxon>
        <taxon>Leucopsacidae</taxon>
        <taxon>Oopsacas</taxon>
    </lineage>
</organism>
<dbReference type="SUPFAM" id="SSF52540">
    <property type="entry name" value="P-loop containing nucleoside triphosphate hydrolases"/>
    <property type="match status" value="1"/>
</dbReference>
<dbReference type="InterPro" id="IPR042035">
    <property type="entry name" value="DEAH_win-hel_dom"/>
</dbReference>
<dbReference type="FunFam" id="3.40.50.300:FF:000007">
    <property type="entry name" value="Pre-mRNA-splicing factor ATP-dependent RNA helicase"/>
    <property type="match status" value="1"/>
</dbReference>
<keyword evidence="4" id="KW-0547">Nucleotide-binding</keyword>
<evidence type="ECO:0000256" key="9">
    <source>
        <dbReference type="ARBA" id="ARBA00023242"/>
    </source>
</evidence>
<dbReference type="PANTHER" id="PTHR18934">
    <property type="entry name" value="ATP-DEPENDENT RNA HELICASE"/>
    <property type="match status" value="1"/>
</dbReference>
<dbReference type="Proteomes" id="UP001165289">
    <property type="component" value="Unassembled WGS sequence"/>
</dbReference>
<keyword evidence="6" id="KW-0347">Helicase</keyword>
<dbReference type="InterPro" id="IPR014001">
    <property type="entry name" value="Helicase_ATP-bd"/>
</dbReference>
<dbReference type="Pfam" id="PF00270">
    <property type="entry name" value="DEAD"/>
    <property type="match status" value="1"/>
</dbReference>
<evidence type="ECO:0000256" key="1">
    <source>
        <dbReference type="ARBA" id="ARBA00004123"/>
    </source>
</evidence>
<dbReference type="Gene3D" id="1.10.10.2130">
    <property type="entry name" value="DEAH helicase family, winged-helix domain"/>
    <property type="match status" value="1"/>
</dbReference>
<evidence type="ECO:0000256" key="8">
    <source>
        <dbReference type="ARBA" id="ARBA00023187"/>
    </source>
</evidence>
<evidence type="ECO:0000256" key="7">
    <source>
        <dbReference type="ARBA" id="ARBA00022840"/>
    </source>
</evidence>
<dbReference type="CDD" id="cd18791">
    <property type="entry name" value="SF2_C_RHA"/>
    <property type="match status" value="1"/>
</dbReference>
<dbReference type="InterPro" id="IPR002464">
    <property type="entry name" value="DNA/RNA_helicase_DEAH_CS"/>
</dbReference>
<reference evidence="15 16" key="1">
    <citation type="journal article" date="2023" name="BMC Biol.">
        <title>The compact genome of the sponge Oopsacas minuta (Hexactinellida) is lacking key metazoan core genes.</title>
        <authorList>
            <person name="Santini S."/>
            <person name="Schenkelaars Q."/>
            <person name="Jourda C."/>
            <person name="Duchesne M."/>
            <person name="Belahbib H."/>
            <person name="Rocher C."/>
            <person name="Selva M."/>
            <person name="Riesgo A."/>
            <person name="Vervoort M."/>
            <person name="Leys S.P."/>
            <person name="Kodjabachian L."/>
            <person name="Le Bivic A."/>
            <person name="Borchiellini C."/>
            <person name="Claverie J.M."/>
            <person name="Renard E."/>
        </authorList>
    </citation>
    <scope>NUCLEOTIDE SEQUENCE [LARGE SCALE GENOMIC DNA]</scope>
    <source>
        <strain evidence="15">SPO-2</strain>
    </source>
</reference>
<feature type="region of interest" description="Disordered" evidence="12">
    <location>
        <begin position="120"/>
        <end position="166"/>
    </location>
</feature>
<evidence type="ECO:0000256" key="6">
    <source>
        <dbReference type="ARBA" id="ARBA00022806"/>
    </source>
</evidence>
<evidence type="ECO:0000259" key="14">
    <source>
        <dbReference type="PROSITE" id="PS51194"/>
    </source>
</evidence>
<keyword evidence="9" id="KW-0539">Nucleus</keyword>
<dbReference type="GO" id="GO:0006397">
    <property type="term" value="P:mRNA processing"/>
    <property type="evidence" value="ECO:0007669"/>
    <property type="project" value="UniProtKB-KW"/>
</dbReference>
<comment type="caution">
    <text evidence="15">The sequence shown here is derived from an EMBL/GenBank/DDBJ whole genome shotgun (WGS) entry which is preliminary data.</text>
</comment>
<protein>
    <recommendedName>
        <fullName evidence="2">RNA helicase</fullName>
        <ecNumber evidence="2">3.6.4.13</ecNumber>
    </recommendedName>
</protein>
<dbReference type="EMBL" id="JAKMXF010000343">
    <property type="protein sequence ID" value="KAI6647331.1"/>
    <property type="molecule type" value="Genomic_DNA"/>
</dbReference>
<gene>
    <name evidence="15" type="ORF">LOD99_12327</name>
</gene>
<dbReference type="PROSITE" id="PS51194">
    <property type="entry name" value="HELICASE_CTER"/>
    <property type="match status" value="1"/>
</dbReference>
<dbReference type="SMART" id="SM00487">
    <property type="entry name" value="DEXDc"/>
    <property type="match status" value="1"/>
</dbReference>
<evidence type="ECO:0000256" key="10">
    <source>
        <dbReference type="ARBA" id="ARBA00047984"/>
    </source>
</evidence>
<dbReference type="EC" id="3.6.4.13" evidence="2"/>
<dbReference type="FunFam" id="1.10.10.2130:FF:000001">
    <property type="entry name" value="Pre-mRNA-splicing factor ATP-dependent RNA helicase"/>
    <property type="match status" value="1"/>
</dbReference>
<keyword evidence="8" id="KW-0508">mRNA splicing</keyword>
<evidence type="ECO:0000256" key="12">
    <source>
        <dbReference type="SAM" id="MobiDB-lite"/>
    </source>
</evidence>
<dbReference type="GO" id="GO:0005524">
    <property type="term" value="F:ATP binding"/>
    <property type="evidence" value="ECO:0007669"/>
    <property type="project" value="UniProtKB-KW"/>
</dbReference>
<dbReference type="InterPro" id="IPR011545">
    <property type="entry name" value="DEAD/DEAH_box_helicase_dom"/>
</dbReference>
<feature type="compositionally biased region" description="Basic and acidic residues" evidence="12">
    <location>
        <begin position="120"/>
        <end position="164"/>
    </location>
</feature>
<evidence type="ECO:0000259" key="13">
    <source>
        <dbReference type="PROSITE" id="PS51192"/>
    </source>
</evidence>
<evidence type="ECO:0000313" key="15">
    <source>
        <dbReference type="EMBL" id="KAI6647331.1"/>
    </source>
</evidence>
<name>A0AAV7JFA6_9METZ</name>